<dbReference type="InterPro" id="IPR019821">
    <property type="entry name" value="Kinesin_motor_CS"/>
</dbReference>
<reference evidence="12 13" key="1">
    <citation type="submission" date="2014-04" db="EMBL/GenBank/DDBJ databases">
        <authorList>
            <consortium name="International Citrus Genome Consortium"/>
            <person name="Gmitter F."/>
            <person name="Chen C."/>
            <person name="Farmerie W."/>
            <person name="Harkins T."/>
            <person name="Desany B."/>
            <person name="Mohiuddin M."/>
            <person name="Kodira C."/>
            <person name="Borodovsky M."/>
            <person name="Lomsadze A."/>
            <person name="Burns P."/>
            <person name="Jenkins J."/>
            <person name="Prochnik S."/>
            <person name="Shu S."/>
            <person name="Chapman J."/>
            <person name="Pitluck S."/>
            <person name="Schmutz J."/>
            <person name="Rokhsar D."/>
        </authorList>
    </citation>
    <scope>NUCLEOTIDE SEQUENCE</scope>
</reference>
<evidence type="ECO:0000256" key="5">
    <source>
        <dbReference type="ARBA" id="ARBA00023054"/>
    </source>
</evidence>
<dbReference type="Gene3D" id="3.40.850.10">
    <property type="entry name" value="Kinesin motor domain"/>
    <property type="match status" value="1"/>
</dbReference>
<evidence type="ECO:0000256" key="7">
    <source>
        <dbReference type="PROSITE-ProRule" id="PRU00283"/>
    </source>
</evidence>
<dbReference type="SUPFAM" id="SSF52540">
    <property type="entry name" value="P-loop containing nucleoside triphosphate hydrolases"/>
    <property type="match status" value="1"/>
</dbReference>
<accession>A0A067EZP5</accession>
<keyword evidence="13" id="KW-1185">Reference proteome</keyword>
<feature type="coiled-coil region" evidence="9">
    <location>
        <begin position="58"/>
        <end position="85"/>
    </location>
</feature>
<dbReference type="PANTHER" id="PTHR47972">
    <property type="entry name" value="KINESIN-LIKE PROTEIN KLP-3"/>
    <property type="match status" value="1"/>
</dbReference>
<evidence type="ECO:0000256" key="10">
    <source>
        <dbReference type="SAM" id="MobiDB-lite"/>
    </source>
</evidence>
<evidence type="ECO:0000313" key="13">
    <source>
        <dbReference type="Proteomes" id="UP000027120"/>
    </source>
</evidence>
<evidence type="ECO:0000256" key="2">
    <source>
        <dbReference type="ARBA" id="ARBA00022701"/>
    </source>
</evidence>
<feature type="domain" description="Kinesin motor" evidence="11">
    <location>
        <begin position="116"/>
        <end position="430"/>
    </location>
</feature>
<evidence type="ECO:0000256" key="8">
    <source>
        <dbReference type="RuleBase" id="RU000394"/>
    </source>
</evidence>
<dbReference type="InterPro" id="IPR036961">
    <property type="entry name" value="Kinesin_motor_dom_sf"/>
</dbReference>
<dbReference type="InterPro" id="IPR027417">
    <property type="entry name" value="P-loop_NTPase"/>
</dbReference>
<dbReference type="EMBL" id="KK784931">
    <property type="protein sequence ID" value="KDO60578.1"/>
    <property type="molecule type" value="Genomic_DNA"/>
</dbReference>
<feature type="binding site" evidence="7">
    <location>
        <begin position="197"/>
        <end position="204"/>
    </location>
    <ligand>
        <name>ATP</name>
        <dbReference type="ChEBI" id="CHEBI:30616"/>
    </ligand>
</feature>
<dbReference type="GO" id="GO:0005874">
    <property type="term" value="C:microtubule"/>
    <property type="evidence" value="ECO:0007669"/>
    <property type="project" value="UniProtKB-KW"/>
</dbReference>
<comment type="similarity">
    <text evidence="1">Belongs to the TRAFAC class myosin-kinesin ATPase superfamily. Kinesin family. KIN-14 subfamily.</text>
</comment>
<dbReference type="SMART" id="SM00129">
    <property type="entry name" value="KISc"/>
    <property type="match status" value="1"/>
</dbReference>
<feature type="non-terminal residue" evidence="12">
    <location>
        <position position="504"/>
    </location>
</feature>
<feature type="coiled-coil region" evidence="9">
    <location>
        <begin position="447"/>
        <end position="481"/>
    </location>
</feature>
<keyword evidence="3 7" id="KW-0547">Nucleotide-binding</keyword>
<evidence type="ECO:0000259" key="11">
    <source>
        <dbReference type="PROSITE" id="PS50067"/>
    </source>
</evidence>
<dbReference type="Proteomes" id="UP000027120">
    <property type="component" value="Unassembled WGS sequence"/>
</dbReference>
<keyword evidence="5 9" id="KW-0175">Coiled coil</keyword>
<dbReference type="GO" id="GO:0005886">
    <property type="term" value="C:plasma membrane"/>
    <property type="evidence" value="ECO:0007669"/>
    <property type="project" value="UniProtKB-ARBA"/>
</dbReference>
<dbReference type="GO" id="GO:0003777">
    <property type="term" value="F:microtubule motor activity"/>
    <property type="evidence" value="ECO:0007669"/>
    <property type="project" value="InterPro"/>
</dbReference>
<feature type="region of interest" description="Disordered" evidence="10">
    <location>
        <begin position="13"/>
        <end position="34"/>
    </location>
</feature>
<dbReference type="PROSITE" id="PS50067">
    <property type="entry name" value="KINESIN_MOTOR_2"/>
    <property type="match status" value="1"/>
</dbReference>
<dbReference type="GO" id="GO:0005524">
    <property type="term" value="F:ATP binding"/>
    <property type="evidence" value="ECO:0007669"/>
    <property type="project" value="UniProtKB-UniRule"/>
</dbReference>
<dbReference type="PANTHER" id="PTHR47972:SF22">
    <property type="entry name" value="KINESIN-LIKE PROTEIN KIN-14A-RELATED"/>
    <property type="match status" value="1"/>
</dbReference>
<dbReference type="GO" id="GO:0009903">
    <property type="term" value="P:chloroplast avoidance movement"/>
    <property type="evidence" value="ECO:0007669"/>
    <property type="project" value="UniProtKB-ARBA"/>
</dbReference>
<organism evidence="12 13">
    <name type="scientific">Citrus sinensis</name>
    <name type="common">Sweet orange</name>
    <name type="synonym">Citrus aurantium var. sinensis</name>
    <dbReference type="NCBI Taxonomy" id="2711"/>
    <lineage>
        <taxon>Eukaryota</taxon>
        <taxon>Viridiplantae</taxon>
        <taxon>Streptophyta</taxon>
        <taxon>Embryophyta</taxon>
        <taxon>Tracheophyta</taxon>
        <taxon>Spermatophyta</taxon>
        <taxon>Magnoliopsida</taxon>
        <taxon>eudicotyledons</taxon>
        <taxon>Gunneridae</taxon>
        <taxon>Pentapetalae</taxon>
        <taxon>rosids</taxon>
        <taxon>malvids</taxon>
        <taxon>Sapindales</taxon>
        <taxon>Rutaceae</taxon>
        <taxon>Aurantioideae</taxon>
        <taxon>Citrus</taxon>
    </lineage>
</organism>
<dbReference type="GO" id="GO:0008017">
    <property type="term" value="F:microtubule binding"/>
    <property type="evidence" value="ECO:0007669"/>
    <property type="project" value="InterPro"/>
</dbReference>
<evidence type="ECO:0000313" key="12">
    <source>
        <dbReference type="EMBL" id="KDO60578.1"/>
    </source>
</evidence>
<keyword evidence="6 7" id="KW-0505">Motor protein</keyword>
<name>A0A067EZP5_CITSI</name>
<dbReference type="GO" id="GO:0007018">
    <property type="term" value="P:microtubule-based movement"/>
    <property type="evidence" value="ECO:0007669"/>
    <property type="project" value="InterPro"/>
</dbReference>
<evidence type="ECO:0000256" key="3">
    <source>
        <dbReference type="ARBA" id="ARBA00022741"/>
    </source>
</evidence>
<dbReference type="PRINTS" id="PR00380">
    <property type="entry name" value="KINESINHEAVY"/>
</dbReference>
<dbReference type="InterPro" id="IPR027640">
    <property type="entry name" value="Kinesin-like_fam"/>
</dbReference>
<dbReference type="FunFam" id="3.40.850.10:FF:000058">
    <property type="entry name" value="kinesin-like protein KIN-14B isoform X1"/>
    <property type="match status" value="1"/>
</dbReference>
<dbReference type="AlphaFoldDB" id="A0A067EZP5"/>
<evidence type="ECO:0000256" key="4">
    <source>
        <dbReference type="ARBA" id="ARBA00022840"/>
    </source>
</evidence>
<dbReference type="GO" id="GO:0005829">
    <property type="term" value="C:cytosol"/>
    <property type="evidence" value="ECO:0007669"/>
    <property type="project" value="UniProtKB-ARBA"/>
</dbReference>
<dbReference type="Pfam" id="PF00225">
    <property type="entry name" value="Kinesin"/>
    <property type="match status" value="1"/>
</dbReference>
<proteinExistence type="inferred from homology"/>
<evidence type="ECO:0000256" key="6">
    <source>
        <dbReference type="ARBA" id="ARBA00023175"/>
    </source>
</evidence>
<dbReference type="PROSITE" id="PS00411">
    <property type="entry name" value="KINESIN_MOTOR_1"/>
    <property type="match status" value="1"/>
</dbReference>
<keyword evidence="4 7" id="KW-0067">ATP-binding</keyword>
<dbReference type="GO" id="GO:0009904">
    <property type="term" value="P:chloroplast accumulation movement"/>
    <property type="evidence" value="ECO:0007669"/>
    <property type="project" value="UniProtKB-ARBA"/>
</dbReference>
<dbReference type="InterPro" id="IPR001752">
    <property type="entry name" value="Kinesin_motor_dom"/>
</dbReference>
<evidence type="ECO:0000256" key="9">
    <source>
        <dbReference type="SAM" id="Coils"/>
    </source>
</evidence>
<evidence type="ECO:0000256" key="1">
    <source>
        <dbReference type="ARBA" id="ARBA00010899"/>
    </source>
</evidence>
<protein>
    <recommendedName>
        <fullName evidence="8">Kinesin-like protein</fullName>
    </recommendedName>
</protein>
<keyword evidence="2 8" id="KW-0493">Microtubule</keyword>
<gene>
    <name evidence="12" type="ORF">CISIN_1g0010072mg</name>
</gene>
<sequence length="504" mass="56943">MAENKNRWNWEVSGFEPRNSSSSSLQFEREDRRPDAPVVRRYAISAASALPHSSEISKQALSTKVQRLKDEIKFVKEDYLELRQEATDLQEYSNAKIDRVTRYLGVLADKTRKLGNIKVFCRTRPLFEDEGPSVVEFTDDCTIRVNTGDDTISNPKKDFEFDRVYGPHVGQAELFSDVQPFVQSALDGYNVSIFAYGQTHSGKTHTMEGSSHDRGLYARCFEELFDLSNSDTTATARFNFAVTVFELYNEQLRELLPQTGNGLAKIRLQSLESSIELVQEKVDNPLEFSKVLKSAFQSRGNDVSKFNVSHLIIMIHIYYNNLITGENLYSKLSLVDLAGSEGLIAEDDSGERITDVLHVMKSLSALGDVLSSLTSRKDIVPYENSMLTKVLADSLGESSKTLMIVNICPNAANMSETLSSLNFSSRARSTVLSLGNRDTIKKWRDIANDARKELYEREKEIQDLKQEILGLRQALKEANDQCVLLYNEVQKAWKVSFTLQSDLK</sequence>
<dbReference type="GO" id="GO:0031022">
    <property type="term" value="P:nuclear migration along microfilament"/>
    <property type="evidence" value="ECO:0007669"/>
    <property type="project" value="UniProtKB-ARBA"/>
</dbReference>